<dbReference type="AlphaFoldDB" id="A0A4P6DTK0"/>
<dbReference type="Proteomes" id="UP000293589">
    <property type="component" value="Chromosome"/>
</dbReference>
<sequence length="117" mass="13120">MVSQSTVTEPGNEPVLISLPDGTTIAVHAHSWEVIDFPEGTAEACHAESEPERMIHRYSDMLDDLNDITACLLREASANGHTALQRSYINILNIACSAREWLNAEERRMRERGEAER</sequence>
<proteinExistence type="predicted"/>
<name>A0A4P6DTK0_9BIFI</name>
<reference evidence="1 2" key="1">
    <citation type="submission" date="2019-01" db="EMBL/GenBank/DDBJ databases">
        <title>Complete genome sequence of Bifidobacterium gallinarum CACC 514.</title>
        <authorList>
            <person name="Jung M."/>
        </authorList>
    </citation>
    <scope>NUCLEOTIDE SEQUENCE [LARGE SCALE GENOMIC DNA]</scope>
    <source>
        <strain evidence="1 2">CACC 514</strain>
    </source>
</reference>
<evidence type="ECO:0000313" key="2">
    <source>
        <dbReference type="Proteomes" id="UP000293589"/>
    </source>
</evidence>
<dbReference type="EMBL" id="CP035464">
    <property type="protein sequence ID" value="QAY32805.1"/>
    <property type="molecule type" value="Genomic_DNA"/>
</dbReference>
<evidence type="ECO:0000313" key="1">
    <source>
        <dbReference type="EMBL" id="QAY32805.1"/>
    </source>
</evidence>
<organism evidence="1 2">
    <name type="scientific">Bifidobacterium pullorum subsp. gallinarum</name>
    <dbReference type="NCBI Taxonomy" id="78344"/>
    <lineage>
        <taxon>Bacteria</taxon>
        <taxon>Bacillati</taxon>
        <taxon>Actinomycetota</taxon>
        <taxon>Actinomycetes</taxon>
        <taxon>Bifidobacteriales</taxon>
        <taxon>Bifidobacteriaceae</taxon>
        <taxon>Bifidobacterium</taxon>
    </lineage>
</organism>
<protein>
    <submittedName>
        <fullName evidence="1">Uncharacterized protein</fullName>
    </submittedName>
</protein>
<dbReference type="KEGG" id="bgx:ESN35_04770"/>
<accession>A0A4P6DTK0</accession>
<dbReference type="RefSeq" id="WP_129237255.1">
    <property type="nucleotide sequence ID" value="NZ_CP035464.1"/>
</dbReference>
<gene>
    <name evidence="1" type="ORF">ESN35_04770</name>
</gene>